<protein>
    <submittedName>
        <fullName evidence="3">Uncharacterized protein</fullName>
    </submittedName>
</protein>
<comment type="similarity">
    <text evidence="1">Belongs to the cytochrome P450 family.</text>
</comment>
<dbReference type="Proteomes" id="UP000499080">
    <property type="component" value="Unassembled WGS sequence"/>
</dbReference>
<comment type="caution">
    <text evidence="3">The sequence shown here is derived from an EMBL/GenBank/DDBJ whole genome shotgun (WGS) entry which is preliminary data.</text>
</comment>
<feature type="non-terminal residue" evidence="3">
    <location>
        <position position="1"/>
    </location>
</feature>
<keyword evidence="2" id="KW-0503">Monooxygenase</keyword>
<keyword evidence="4" id="KW-1185">Reference proteome</keyword>
<reference evidence="3 4" key="1">
    <citation type="journal article" date="2019" name="Sci. Rep.">
        <title>Orb-weaving spider Araneus ventricosus genome elucidates the spidroin gene catalogue.</title>
        <authorList>
            <person name="Kono N."/>
            <person name="Nakamura H."/>
            <person name="Ohtoshi R."/>
            <person name="Moran D.A.P."/>
            <person name="Shinohara A."/>
            <person name="Yoshida Y."/>
            <person name="Fujiwara M."/>
            <person name="Mori M."/>
            <person name="Tomita M."/>
            <person name="Arakawa K."/>
        </authorList>
    </citation>
    <scope>NUCLEOTIDE SEQUENCE [LARGE SCALE GENOMIC DNA]</scope>
</reference>
<dbReference type="InterPro" id="IPR036396">
    <property type="entry name" value="Cyt_P450_sf"/>
</dbReference>
<evidence type="ECO:0000313" key="3">
    <source>
        <dbReference type="EMBL" id="GBN16578.1"/>
    </source>
</evidence>
<sequence length="55" mass="6177">KRSCIGEGYVMMQAFLLLATIIQNFHLSLPEGEKISVESFVNSNLLVCAKPRDKH</sequence>
<dbReference type="InterPro" id="IPR001128">
    <property type="entry name" value="Cyt_P450"/>
</dbReference>
<dbReference type="EMBL" id="BGPR01119725">
    <property type="protein sequence ID" value="GBN16578.1"/>
    <property type="molecule type" value="Genomic_DNA"/>
</dbReference>
<dbReference type="Pfam" id="PF00067">
    <property type="entry name" value="p450"/>
    <property type="match status" value="1"/>
</dbReference>
<dbReference type="OrthoDB" id="2789670at2759"/>
<dbReference type="GO" id="GO:0020037">
    <property type="term" value="F:heme binding"/>
    <property type="evidence" value="ECO:0007669"/>
    <property type="project" value="InterPro"/>
</dbReference>
<accession>A0A4Y2LPC1</accession>
<keyword evidence="2" id="KW-0560">Oxidoreductase</keyword>
<name>A0A4Y2LPC1_ARAVE</name>
<gene>
    <name evidence="3" type="ORF">AVEN_99325_1</name>
</gene>
<evidence type="ECO:0000313" key="4">
    <source>
        <dbReference type="Proteomes" id="UP000499080"/>
    </source>
</evidence>
<dbReference type="SUPFAM" id="SSF48264">
    <property type="entry name" value="Cytochrome P450"/>
    <property type="match status" value="1"/>
</dbReference>
<dbReference type="Gene3D" id="1.10.630.10">
    <property type="entry name" value="Cytochrome P450"/>
    <property type="match status" value="1"/>
</dbReference>
<evidence type="ECO:0000256" key="1">
    <source>
        <dbReference type="ARBA" id="ARBA00010617"/>
    </source>
</evidence>
<dbReference type="AlphaFoldDB" id="A0A4Y2LPC1"/>
<dbReference type="GO" id="GO:0004497">
    <property type="term" value="F:monooxygenase activity"/>
    <property type="evidence" value="ECO:0007669"/>
    <property type="project" value="UniProtKB-KW"/>
</dbReference>
<dbReference type="GO" id="GO:0016705">
    <property type="term" value="F:oxidoreductase activity, acting on paired donors, with incorporation or reduction of molecular oxygen"/>
    <property type="evidence" value="ECO:0007669"/>
    <property type="project" value="InterPro"/>
</dbReference>
<organism evidence="3 4">
    <name type="scientific">Araneus ventricosus</name>
    <name type="common">Orbweaver spider</name>
    <name type="synonym">Epeira ventricosa</name>
    <dbReference type="NCBI Taxonomy" id="182803"/>
    <lineage>
        <taxon>Eukaryota</taxon>
        <taxon>Metazoa</taxon>
        <taxon>Ecdysozoa</taxon>
        <taxon>Arthropoda</taxon>
        <taxon>Chelicerata</taxon>
        <taxon>Arachnida</taxon>
        <taxon>Araneae</taxon>
        <taxon>Araneomorphae</taxon>
        <taxon>Entelegynae</taxon>
        <taxon>Araneoidea</taxon>
        <taxon>Araneidae</taxon>
        <taxon>Araneus</taxon>
    </lineage>
</organism>
<dbReference type="GO" id="GO:0005506">
    <property type="term" value="F:iron ion binding"/>
    <property type="evidence" value="ECO:0007669"/>
    <property type="project" value="InterPro"/>
</dbReference>
<proteinExistence type="inferred from homology"/>
<evidence type="ECO:0000256" key="2">
    <source>
        <dbReference type="ARBA" id="ARBA00023033"/>
    </source>
</evidence>